<gene>
    <name evidence="1" type="ORF">SAMN02746066_00579</name>
</gene>
<evidence type="ECO:0000313" key="1">
    <source>
        <dbReference type="EMBL" id="SHM06078.1"/>
    </source>
</evidence>
<keyword evidence="2" id="KW-1185">Reference proteome</keyword>
<accession>A0A1M7FQM8</accession>
<protein>
    <submittedName>
        <fullName evidence="1">Uncharacterized protein</fullName>
    </submittedName>
</protein>
<organism evidence="1 2">
    <name type="scientific">Anaerosporobacter mobilis DSM 15930</name>
    <dbReference type="NCBI Taxonomy" id="1120996"/>
    <lineage>
        <taxon>Bacteria</taxon>
        <taxon>Bacillati</taxon>
        <taxon>Bacillota</taxon>
        <taxon>Clostridia</taxon>
        <taxon>Lachnospirales</taxon>
        <taxon>Lachnospiraceae</taxon>
        <taxon>Anaerosporobacter</taxon>
    </lineage>
</organism>
<reference evidence="1 2" key="1">
    <citation type="submission" date="2016-11" db="EMBL/GenBank/DDBJ databases">
        <authorList>
            <person name="Jaros S."/>
            <person name="Januszkiewicz K."/>
            <person name="Wedrychowicz H."/>
        </authorList>
    </citation>
    <scope>NUCLEOTIDE SEQUENCE [LARGE SCALE GENOMIC DNA]</scope>
    <source>
        <strain evidence="1 2">DSM 15930</strain>
    </source>
</reference>
<evidence type="ECO:0000313" key="2">
    <source>
        <dbReference type="Proteomes" id="UP000184038"/>
    </source>
</evidence>
<dbReference type="RefSeq" id="WP_073282626.1">
    <property type="nucleotide sequence ID" value="NZ_FRCP01000006.1"/>
</dbReference>
<sequence length="70" mass="8358">MHRSMNVTRHDTLVKTCPSITREDLLHKHHFMSSYQKANLYSMVEQNKITKAQYEKCIEKMKDKKDSSKE</sequence>
<dbReference type="Proteomes" id="UP000184038">
    <property type="component" value="Unassembled WGS sequence"/>
</dbReference>
<dbReference type="AlphaFoldDB" id="A0A1M7FQM8"/>
<name>A0A1M7FQM8_9FIRM</name>
<dbReference type="EMBL" id="FRCP01000006">
    <property type="protein sequence ID" value="SHM06078.1"/>
    <property type="molecule type" value="Genomic_DNA"/>
</dbReference>
<proteinExistence type="predicted"/>